<reference evidence="2 3" key="1">
    <citation type="submission" date="2023-06" db="EMBL/GenBank/DDBJ databases">
        <title>Microbacterium sp. nov., isolated from a waste landfill.</title>
        <authorList>
            <person name="Wen W."/>
        </authorList>
    </citation>
    <scope>NUCLEOTIDE SEQUENCE [LARGE SCALE GENOMIC DNA]</scope>
    <source>
        <strain evidence="2 3">ASV49</strain>
    </source>
</reference>
<feature type="transmembrane region" description="Helical" evidence="1">
    <location>
        <begin position="132"/>
        <end position="154"/>
    </location>
</feature>
<keyword evidence="1" id="KW-0812">Transmembrane</keyword>
<feature type="transmembrane region" description="Helical" evidence="1">
    <location>
        <begin position="95"/>
        <end position="112"/>
    </location>
</feature>
<dbReference type="EMBL" id="JASXSZ010000001">
    <property type="protein sequence ID" value="MDL9978053.1"/>
    <property type="molecule type" value="Genomic_DNA"/>
</dbReference>
<organism evidence="2 3">
    <name type="scientific">Microbacterium candidum</name>
    <dbReference type="NCBI Taxonomy" id="3041922"/>
    <lineage>
        <taxon>Bacteria</taxon>
        <taxon>Bacillati</taxon>
        <taxon>Actinomycetota</taxon>
        <taxon>Actinomycetes</taxon>
        <taxon>Micrococcales</taxon>
        <taxon>Microbacteriaceae</taxon>
        <taxon>Microbacterium</taxon>
    </lineage>
</organism>
<proteinExistence type="predicted"/>
<keyword evidence="1" id="KW-0472">Membrane</keyword>
<sequence>MSFSHEEAAEAARRRPRWSELCWIGVLAAIGVVQVIRGQWFDAVVYGLLVTVLTTDAVGLVPERTRTRAISLRVLLVAAVACGAALIALPRHSPVMMVALVLVGLGAVVVAWPGSRVPAAGRWPVGLRRLAWAWAGIVIAGCVWELGEFIAGILTSHQDSQAFSDLADPALSALWGKVIFVVVWVAAGVWLLRRGPGRGRSR</sequence>
<keyword evidence="3" id="KW-1185">Reference proteome</keyword>
<keyword evidence="1" id="KW-1133">Transmembrane helix</keyword>
<evidence type="ECO:0000313" key="2">
    <source>
        <dbReference type="EMBL" id="MDL9978053.1"/>
    </source>
</evidence>
<feature type="transmembrane region" description="Helical" evidence="1">
    <location>
        <begin position="21"/>
        <end position="37"/>
    </location>
</feature>
<name>A0ABT7MUC5_9MICO</name>
<evidence type="ECO:0000256" key="1">
    <source>
        <dbReference type="SAM" id="Phobius"/>
    </source>
</evidence>
<comment type="caution">
    <text evidence="2">The sequence shown here is derived from an EMBL/GenBank/DDBJ whole genome shotgun (WGS) entry which is preliminary data.</text>
</comment>
<feature type="transmembrane region" description="Helical" evidence="1">
    <location>
        <begin position="43"/>
        <end position="61"/>
    </location>
</feature>
<gene>
    <name evidence="2" type="ORF">QSV35_01795</name>
</gene>
<accession>A0ABT7MUC5</accession>
<dbReference type="RefSeq" id="WP_286286105.1">
    <property type="nucleotide sequence ID" value="NZ_JASXSZ010000001.1"/>
</dbReference>
<feature type="transmembrane region" description="Helical" evidence="1">
    <location>
        <begin position="70"/>
        <end position="89"/>
    </location>
</feature>
<evidence type="ECO:0000313" key="3">
    <source>
        <dbReference type="Proteomes" id="UP001235064"/>
    </source>
</evidence>
<protein>
    <submittedName>
        <fullName evidence="2">Uncharacterized protein</fullName>
    </submittedName>
</protein>
<feature type="transmembrane region" description="Helical" evidence="1">
    <location>
        <begin position="174"/>
        <end position="192"/>
    </location>
</feature>
<dbReference type="Proteomes" id="UP001235064">
    <property type="component" value="Unassembled WGS sequence"/>
</dbReference>